<protein>
    <submittedName>
        <fullName evidence="1">Uncharacterized protein</fullName>
    </submittedName>
</protein>
<reference evidence="1 2" key="1">
    <citation type="journal article" date="2023" name="BMC Biol.">
        <title>The compact genome of the sponge Oopsacas minuta (Hexactinellida) is lacking key metazoan core genes.</title>
        <authorList>
            <person name="Santini S."/>
            <person name="Schenkelaars Q."/>
            <person name="Jourda C."/>
            <person name="Duchesne M."/>
            <person name="Belahbib H."/>
            <person name="Rocher C."/>
            <person name="Selva M."/>
            <person name="Riesgo A."/>
            <person name="Vervoort M."/>
            <person name="Leys S.P."/>
            <person name="Kodjabachian L."/>
            <person name="Le Bivic A."/>
            <person name="Borchiellini C."/>
            <person name="Claverie J.M."/>
            <person name="Renard E."/>
        </authorList>
    </citation>
    <scope>NUCLEOTIDE SEQUENCE [LARGE SCALE GENOMIC DNA]</scope>
    <source>
        <strain evidence="1">SPO-2</strain>
    </source>
</reference>
<dbReference type="EMBL" id="JAKMXF010000342">
    <property type="protein sequence ID" value="KAI6647531.1"/>
    <property type="molecule type" value="Genomic_DNA"/>
</dbReference>
<evidence type="ECO:0000313" key="1">
    <source>
        <dbReference type="EMBL" id="KAI6647531.1"/>
    </source>
</evidence>
<organism evidence="1 2">
    <name type="scientific">Oopsacas minuta</name>
    <dbReference type="NCBI Taxonomy" id="111878"/>
    <lineage>
        <taxon>Eukaryota</taxon>
        <taxon>Metazoa</taxon>
        <taxon>Porifera</taxon>
        <taxon>Hexactinellida</taxon>
        <taxon>Hexasterophora</taxon>
        <taxon>Lyssacinosida</taxon>
        <taxon>Leucopsacidae</taxon>
        <taxon>Oopsacas</taxon>
    </lineage>
</organism>
<sequence>MDFDGGIISTNEPIQSPRDNFDITKYIPILDHLVFALDQSIYAFQILNERFDVWLKIGSDDNSAEEVSEATQKLVSVYSQNLEPSLGDELVQLSEFVSLCQDEKAQDESH</sequence>
<keyword evidence="2" id="KW-1185">Reference proteome</keyword>
<proteinExistence type="predicted"/>
<dbReference type="Proteomes" id="UP001165289">
    <property type="component" value="Unassembled WGS sequence"/>
</dbReference>
<dbReference type="AlphaFoldDB" id="A0AAV7JGI1"/>
<gene>
    <name evidence="1" type="ORF">LOD99_8797</name>
</gene>
<evidence type="ECO:0000313" key="2">
    <source>
        <dbReference type="Proteomes" id="UP001165289"/>
    </source>
</evidence>
<accession>A0AAV7JGI1</accession>
<comment type="caution">
    <text evidence="1">The sequence shown here is derived from an EMBL/GenBank/DDBJ whole genome shotgun (WGS) entry which is preliminary data.</text>
</comment>
<name>A0AAV7JGI1_9METZ</name>